<dbReference type="SUPFAM" id="SSF103196">
    <property type="entry name" value="Roadblock/LC7 domain"/>
    <property type="match status" value="1"/>
</dbReference>
<protein>
    <recommendedName>
        <fullName evidence="1">Roadblock/LAMTOR2 domain-containing protein</fullName>
    </recommendedName>
</protein>
<dbReference type="InterPro" id="IPR004942">
    <property type="entry name" value="Roadblock/LAMTOR2_dom"/>
</dbReference>
<reference evidence="2" key="1">
    <citation type="journal article" date="2015" name="Nature">
        <title>Complex archaea that bridge the gap between prokaryotes and eukaryotes.</title>
        <authorList>
            <person name="Spang A."/>
            <person name="Saw J.H."/>
            <person name="Jorgensen S.L."/>
            <person name="Zaremba-Niedzwiedzka K."/>
            <person name="Martijn J."/>
            <person name="Lind A.E."/>
            <person name="van Eijk R."/>
            <person name="Schleper C."/>
            <person name="Guy L."/>
            <person name="Ettema T.J."/>
        </authorList>
    </citation>
    <scope>NUCLEOTIDE SEQUENCE</scope>
</reference>
<name>A0A0F9MZQ7_9ZZZZ</name>
<gene>
    <name evidence="2" type="ORF">LCGC14_1028870</name>
</gene>
<sequence>MAELTADEAQGLSSFLGSITEYTELESLALISREGLRLAFSAVPGYNIDPDLFSSLSAVVVQSASDAIETLGFTNMLEVVLRGVNGFIILSAAGKFFLMGASREMPDLGKVVKVFRYYAGEIAKRYPKNQ</sequence>
<evidence type="ECO:0000313" key="2">
    <source>
        <dbReference type="EMBL" id="KKN11204.1"/>
    </source>
</evidence>
<feature type="domain" description="Roadblock/LAMTOR2" evidence="1">
    <location>
        <begin position="19"/>
        <end position="99"/>
    </location>
</feature>
<dbReference type="EMBL" id="LAZR01004161">
    <property type="protein sequence ID" value="KKN11204.1"/>
    <property type="molecule type" value="Genomic_DNA"/>
</dbReference>
<dbReference type="Gene3D" id="3.30.450.30">
    <property type="entry name" value="Dynein light chain 2a, cytoplasmic"/>
    <property type="match status" value="1"/>
</dbReference>
<comment type="caution">
    <text evidence="2">The sequence shown here is derived from an EMBL/GenBank/DDBJ whole genome shotgun (WGS) entry which is preliminary data.</text>
</comment>
<accession>A0A0F9MZQ7</accession>
<proteinExistence type="predicted"/>
<dbReference type="AlphaFoldDB" id="A0A0F9MZQ7"/>
<dbReference type="Pfam" id="PF03259">
    <property type="entry name" value="Robl_LC7"/>
    <property type="match status" value="1"/>
</dbReference>
<evidence type="ECO:0000259" key="1">
    <source>
        <dbReference type="Pfam" id="PF03259"/>
    </source>
</evidence>
<organism evidence="2">
    <name type="scientific">marine sediment metagenome</name>
    <dbReference type="NCBI Taxonomy" id="412755"/>
    <lineage>
        <taxon>unclassified sequences</taxon>
        <taxon>metagenomes</taxon>
        <taxon>ecological metagenomes</taxon>
    </lineage>
</organism>